<dbReference type="EMBL" id="KE504132">
    <property type="protein sequence ID" value="EPT03062.1"/>
    <property type="molecule type" value="Genomic_DNA"/>
</dbReference>
<protein>
    <submittedName>
        <fullName evidence="1">Uncharacterized protein</fullName>
    </submittedName>
</protein>
<dbReference type="InterPro" id="IPR054208">
    <property type="entry name" value="DUF6914"/>
</dbReference>
<dbReference type="InParanoid" id="S8EDI5"/>
<sequence length="157" mass="17939">MSPCRMYVTQYARNGDATTELPAHLPRRWELCIQTQRRTTNGSKSRGTTFKITGAFGGPWGYKCEVNREYANDRAWAGSVYVGTVEDADVPRIDQLLRTVALKNGYPSWHSHDWVWAGLLLLRESNYRLELPATFHAMQAKMQAVRDEKWQVGSDSD</sequence>
<dbReference type="Pfam" id="PF21858">
    <property type="entry name" value="DUF6914"/>
    <property type="match status" value="1"/>
</dbReference>
<name>S8EDI5_FOMSC</name>
<dbReference type="AlphaFoldDB" id="S8EDI5"/>
<accession>S8EDI5</accession>
<gene>
    <name evidence="1" type="ORF">FOMPIDRAFT_1022648</name>
</gene>
<keyword evidence="2" id="KW-1185">Reference proteome</keyword>
<evidence type="ECO:0000313" key="2">
    <source>
        <dbReference type="Proteomes" id="UP000015241"/>
    </source>
</evidence>
<dbReference type="HOGENOM" id="CLU_116351_4_0_1"/>
<organism evidence="1 2">
    <name type="scientific">Fomitopsis schrenkii</name>
    <name type="common">Brown rot fungus</name>
    <dbReference type="NCBI Taxonomy" id="2126942"/>
    <lineage>
        <taxon>Eukaryota</taxon>
        <taxon>Fungi</taxon>
        <taxon>Dikarya</taxon>
        <taxon>Basidiomycota</taxon>
        <taxon>Agaricomycotina</taxon>
        <taxon>Agaricomycetes</taxon>
        <taxon>Polyporales</taxon>
        <taxon>Fomitopsis</taxon>
    </lineage>
</organism>
<proteinExistence type="predicted"/>
<evidence type="ECO:0000313" key="1">
    <source>
        <dbReference type="EMBL" id="EPT03062.1"/>
    </source>
</evidence>
<dbReference type="OrthoDB" id="37659at2759"/>
<reference evidence="1 2" key="1">
    <citation type="journal article" date="2012" name="Science">
        <title>The Paleozoic origin of enzymatic lignin decomposition reconstructed from 31 fungal genomes.</title>
        <authorList>
            <person name="Floudas D."/>
            <person name="Binder M."/>
            <person name="Riley R."/>
            <person name="Barry K."/>
            <person name="Blanchette R.A."/>
            <person name="Henrissat B."/>
            <person name="Martinez A.T."/>
            <person name="Otillar R."/>
            <person name="Spatafora J.W."/>
            <person name="Yadav J.S."/>
            <person name="Aerts A."/>
            <person name="Benoit I."/>
            <person name="Boyd A."/>
            <person name="Carlson A."/>
            <person name="Copeland A."/>
            <person name="Coutinho P.M."/>
            <person name="de Vries R.P."/>
            <person name="Ferreira P."/>
            <person name="Findley K."/>
            <person name="Foster B."/>
            <person name="Gaskell J."/>
            <person name="Glotzer D."/>
            <person name="Gorecki P."/>
            <person name="Heitman J."/>
            <person name="Hesse C."/>
            <person name="Hori C."/>
            <person name="Igarashi K."/>
            <person name="Jurgens J.A."/>
            <person name="Kallen N."/>
            <person name="Kersten P."/>
            <person name="Kohler A."/>
            <person name="Kuees U."/>
            <person name="Kumar T.K.A."/>
            <person name="Kuo A."/>
            <person name="LaButti K."/>
            <person name="Larrondo L.F."/>
            <person name="Lindquist E."/>
            <person name="Ling A."/>
            <person name="Lombard V."/>
            <person name="Lucas S."/>
            <person name="Lundell T."/>
            <person name="Martin R."/>
            <person name="McLaughlin D.J."/>
            <person name="Morgenstern I."/>
            <person name="Morin E."/>
            <person name="Murat C."/>
            <person name="Nagy L.G."/>
            <person name="Nolan M."/>
            <person name="Ohm R.A."/>
            <person name="Patyshakuliyeva A."/>
            <person name="Rokas A."/>
            <person name="Ruiz-Duenas F.J."/>
            <person name="Sabat G."/>
            <person name="Salamov A."/>
            <person name="Samejima M."/>
            <person name="Schmutz J."/>
            <person name="Slot J.C."/>
            <person name="St John F."/>
            <person name="Stenlid J."/>
            <person name="Sun H."/>
            <person name="Sun S."/>
            <person name="Syed K."/>
            <person name="Tsang A."/>
            <person name="Wiebenga A."/>
            <person name="Young D."/>
            <person name="Pisabarro A."/>
            <person name="Eastwood D.C."/>
            <person name="Martin F."/>
            <person name="Cullen D."/>
            <person name="Grigoriev I.V."/>
            <person name="Hibbett D.S."/>
        </authorList>
    </citation>
    <scope>NUCLEOTIDE SEQUENCE</scope>
    <source>
        <strain evidence="2">FP-58527</strain>
    </source>
</reference>
<dbReference type="Proteomes" id="UP000015241">
    <property type="component" value="Unassembled WGS sequence"/>
</dbReference>